<keyword evidence="1" id="KW-0762">Sugar transport</keyword>
<keyword evidence="2" id="KW-0812">Transmembrane</keyword>
<feature type="transmembrane region" description="Helical" evidence="2">
    <location>
        <begin position="113"/>
        <end position="132"/>
    </location>
</feature>
<dbReference type="CDD" id="cd17332">
    <property type="entry name" value="MFS_MelB_like"/>
    <property type="match status" value="1"/>
</dbReference>
<feature type="transmembrane region" description="Helical" evidence="2">
    <location>
        <begin position="389"/>
        <end position="413"/>
    </location>
</feature>
<organism evidence="3 4">
    <name type="scientific">Lactiplantibacillus modestisalitolerans</name>
    <dbReference type="NCBI Taxonomy" id="1457219"/>
    <lineage>
        <taxon>Bacteria</taxon>
        <taxon>Bacillati</taxon>
        <taxon>Bacillota</taxon>
        <taxon>Bacilli</taxon>
        <taxon>Lactobacillales</taxon>
        <taxon>Lactobacillaceae</taxon>
        <taxon>Lactiplantibacillus</taxon>
    </lineage>
</organism>
<feature type="transmembrane region" description="Helical" evidence="2">
    <location>
        <begin position="153"/>
        <end position="176"/>
    </location>
</feature>
<proteinExistence type="predicted"/>
<dbReference type="Proteomes" id="UP001589691">
    <property type="component" value="Unassembled WGS sequence"/>
</dbReference>
<feature type="transmembrane region" description="Helical" evidence="2">
    <location>
        <begin position="347"/>
        <end position="368"/>
    </location>
</feature>
<feature type="transmembrane region" description="Helical" evidence="2">
    <location>
        <begin position="433"/>
        <end position="455"/>
    </location>
</feature>
<dbReference type="InterPro" id="IPR039672">
    <property type="entry name" value="MFS_2"/>
</dbReference>
<dbReference type="SUPFAM" id="SSF103473">
    <property type="entry name" value="MFS general substrate transporter"/>
    <property type="match status" value="1"/>
</dbReference>
<comment type="caution">
    <text evidence="3">The sequence shown here is derived from an EMBL/GenBank/DDBJ whole genome shotgun (WGS) entry which is preliminary data.</text>
</comment>
<accession>A0ABV5WST6</accession>
<evidence type="ECO:0000313" key="3">
    <source>
        <dbReference type="EMBL" id="MFB9769223.1"/>
    </source>
</evidence>
<feature type="transmembrane region" description="Helical" evidence="2">
    <location>
        <begin position="89"/>
        <end position="107"/>
    </location>
</feature>
<keyword evidence="2" id="KW-1133">Transmembrane helix</keyword>
<feature type="transmembrane region" description="Helical" evidence="2">
    <location>
        <begin position="12"/>
        <end position="39"/>
    </location>
</feature>
<feature type="transmembrane region" description="Helical" evidence="2">
    <location>
        <begin position="254"/>
        <end position="279"/>
    </location>
</feature>
<dbReference type="InterPro" id="IPR036259">
    <property type="entry name" value="MFS_trans_sf"/>
</dbReference>
<evidence type="ECO:0000256" key="2">
    <source>
        <dbReference type="SAM" id="Phobius"/>
    </source>
</evidence>
<dbReference type="EMBL" id="JBHLZY010000010">
    <property type="protein sequence ID" value="MFB9769223.1"/>
    <property type="molecule type" value="Genomic_DNA"/>
</dbReference>
<keyword evidence="2" id="KW-0472">Membrane</keyword>
<keyword evidence="4" id="KW-1185">Reference proteome</keyword>
<name>A0ABV5WST6_9LACO</name>
<reference evidence="3 4" key="1">
    <citation type="submission" date="2024-09" db="EMBL/GenBank/DDBJ databases">
        <authorList>
            <person name="Sun Q."/>
            <person name="Mori K."/>
        </authorList>
    </citation>
    <scope>NUCLEOTIDE SEQUENCE [LARGE SCALE GENOMIC DNA]</scope>
    <source>
        <strain evidence="3 4">TBRC 4576</strain>
    </source>
</reference>
<dbReference type="PANTHER" id="PTHR11328:SF24">
    <property type="entry name" value="MAJOR FACILITATOR SUPERFAMILY (MFS) PROFILE DOMAIN-CONTAINING PROTEIN"/>
    <property type="match status" value="1"/>
</dbReference>
<feature type="transmembrane region" description="Helical" evidence="2">
    <location>
        <begin position="45"/>
        <end position="68"/>
    </location>
</feature>
<dbReference type="Pfam" id="PF13347">
    <property type="entry name" value="MFS_2"/>
    <property type="match status" value="1"/>
</dbReference>
<gene>
    <name evidence="3" type="ORF">ACFFLI_04935</name>
</gene>
<feature type="transmembrane region" description="Helical" evidence="2">
    <location>
        <begin position="285"/>
        <end position="304"/>
    </location>
</feature>
<dbReference type="Gene3D" id="1.20.1250.20">
    <property type="entry name" value="MFS general substrate transporter like domains"/>
    <property type="match status" value="2"/>
</dbReference>
<keyword evidence="1" id="KW-0813">Transport</keyword>
<feature type="transmembrane region" description="Helical" evidence="2">
    <location>
        <begin position="182"/>
        <end position="203"/>
    </location>
</feature>
<sequence>MQTQKPRKLKWFNIAGYGAADIFGNGALTVASTWMLFFYTSVGGLSPIAAGSILGIARVCDSFISPLMGYLTDHFGNTWLGRKFGRRRFFLLAAVPLMFIYVIIWIAHMNYLFYLVTYLLMEAFTAMVMIPYETLASEMTMDYDERTKMTSSRMLWAAIATFLASWLPGRFFAIFGKSSPKAFLANGIALSLIFIVTLLITYFTTWERPNNAETDNVQEKKAKSQSNGGALTGLWHALKDMGSVFRIKSYALHLIIYLFTFTARDIIGATYVYFVVYAIQSNSIQASNLLTFGSIIGIPCNLLWPKIMSKLGPSRMLRVMYIIMFGTTAAYGFLYLSPLVGTAQILIFMYVLQITWGISNSGTGYVPWTVYTFMPDVDEIVTKERREGVFAGIMTFARKTTSALAPFLTGIVLEGSGFVENASHQSAHALDGLVLWMVIGVGVLLLVATVATFFFKLDKQHHEILVNEVNRLKNGGSMADVEPETKKVVENLTGFKYEKLWGHNNLL</sequence>
<evidence type="ECO:0000313" key="4">
    <source>
        <dbReference type="Proteomes" id="UP001589691"/>
    </source>
</evidence>
<evidence type="ECO:0000256" key="1">
    <source>
        <dbReference type="ARBA" id="ARBA00022597"/>
    </source>
</evidence>
<protein>
    <submittedName>
        <fullName evidence="3">MFS transporter</fullName>
    </submittedName>
</protein>
<dbReference type="PANTHER" id="PTHR11328">
    <property type="entry name" value="MAJOR FACILITATOR SUPERFAMILY DOMAIN-CONTAINING PROTEIN"/>
    <property type="match status" value="1"/>
</dbReference>
<dbReference type="RefSeq" id="WP_137642556.1">
    <property type="nucleotide sequence ID" value="NZ_BJEA01000009.1"/>
</dbReference>
<feature type="transmembrane region" description="Helical" evidence="2">
    <location>
        <begin position="316"/>
        <end position="335"/>
    </location>
</feature>